<feature type="transmembrane region" description="Helical" evidence="1">
    <location>
        <begin position="175"/>
        <end position="194"/>
    </location>
</feature>
<keyword evidence="1" id="KW-0812">Transmembrane</keyword>
<organism evidence="2">
    <name type="scientific">marine metagenome</name>
    <dbReference type="NCBI Taxonomy" id="408172"/>
    <lineage>
        <taxon>unclassified sequences</taxon>
        <taxon>metagenomes</taxon>
        <taxon>ecological metagenomes</taxon>
    </lineage>
</organism>
<feature type="transmembrane region" description="Helical" evidence="1">
    <location>
        <begin position="150"/>
        <end position="168"/>
    </location>
</feature>
<keyword evidence="1" id="KW-1133">Transmembrane helix</keyword>
<accession>A0A382QCL8</accession>
<evidence type="ECO:0000313" key="2">
    <source>
        <dbReference type="EMBL" id="SVC82698.1"/>
    </source>
</evidence>
<feature type="transmembrane region" description="Helical" evidence="1">
    <location>
        <begin position="240"/>
        <end position="261"/>
    </location>
</feature>
<evidence type="ECO:0000256" key="1">
    <source>
        <dbReference type="SAM" id="Phobius"/>
    </source>
</evidence>
<feature type="transmembrane region" description="Helical" evidence="1">
    <location>
        <begin position="99"/>
        <end position="119"/>
    </location>
</feature>
<gene>
    <name evidence="2" type="ORF">METZ01_LOCUS335552</name>
</gene>
<reference evidence="2" key="1">
    <citation type="submission" date="2018-05" db="EMBL/GenBank/DDBJ databases">
        <authorList>
            <person name="Lanie J.A."/>
            <person name="Ng W.-L."/>
            <person name="Kazmierczak K.M."/>
            <person name="Andrzejewski T.M."/>
            <person name="Davidsen T.M."/>
            <person name="Wayne K.J."/>
            <person name="Tettelin H."/>
            <person name="Glass J.I."/>
            <person name="Rusch D."/>
            <person name="Podicherti R."/>
            <person name="Tsui H.-C.T."/>
            <person name="Winkler M.E."/>
        </authorList>
    </citation>
    <scope>NUCLEOTIDE SEQUENCE</scope>
</reference>
<feature type="transmembrane region" description="Helical" evidence="1">
    <location>
        <begin position="126"/>
        <end position="144"/>
    </location>
</feature>
<dbReference type="EMBL" id="UINC01113230">
    <property type="protein sequence ID" value="SVC82698.1"/>
    <property type="molecule type" value="Genomic_DNA"/>
</dbReference>
<dbReference type="AlphaFoldDB" id="A0A382QCL8"/>
<feature type="non-terminal residue" evidence="2">
    <location>
        <position position="1"/>
    </location>
</feature>
<proteinExistence type="predicted"/>
<feature type="transmembrane region" description="Helical" evidence="1">
    <location>
        <begin position="200"/>
        <end position="219"/>
    </location>
</feature>
<feature type="non-terminal residue" evidence="2">
    <location>
        <position position="334"/>
    </location>
</feature>
<evidence type="ECO:0008006" key="3">
    <source>
        <dbReference type="Google" id="ProtNLM"/>
    </source>
</evidence>
<keyword evidence="1" id="KW-0472">Membrane</keyword>
<name>A0A382QCL8_9ZZZZ</name>
<protein>
    <recommendedName>
        <fullName evidence="3">Glycosyltransferase RgtA/B/C/D-like domain-containing protein</fullName>
    </recommendedName>
</protein>
<sequence length="334" mass="38142">ALTMLLIFLFALSPVILYNYTTHESIFDTNAAFSMQYHNKYQYPEWQEKMLELNFYNGSTLDAIFVDTDLFFKNYFYNLFYGMPDKLFNFNSDRINSSLINTVPLLGLLPITAGFIYLFKIKINKNNLIIIGSSAIVTTLLIFLMGDINVHFFAIIGIPLFLLGLFNIKNVQKNALPLFLLPVMFVLVTSLLLLRSGEHFFLIWFSMAMLAGVFFADVLPQLFKKIQSSKIKLNSKKITFSTAIIISLILLSNFGYCYVLFTATHTNVPFVSIENEFAKLSQDIPAEQPGMEVKNIGDILNKQPNIENSYVMIPAYHYAYYINANTVYGEFSEG</sequence>